<dbReference type="KEGG" id="cjk:jk1617"/>
<organism evidence="1 2">
    <name type="scientific">Corynebacterium jeikeium (strain K411)</name>
    <dbReference type="NCBI Taxonomy" id="306537"/>
    <lineage>
        <taxon>Bacteria</taxon>
        <taxon>Bacillati</taxon>
        <taxon>Actinomycetota</taxon>
        <taxon>Actinomycetes</taxon>
        <taxon>Mycobacteriales</taxon>
        <taxon>Corynebacteriaceae</taxon>
        <taxon>Corynebacterium</taxon>
    </lineage>
</organism>
<dbReference type="RefSeq" id="WP_011274007.1">
    <property type="nucleotide sequence ID" value="NC_007164.1"/>
</dbReference>
<dbReference type="eggNOG" id="COG1520">
    <property type="taxonomic scope" value="Bacteria"/>
</dbReference>
<evidence type="ECO:0000313" key="2">
    <source>
        <dbReference type="Proteomes" id="UP000000545"/>
    </source>
</evidence>
<accession>Q4JTR6</accession>
<dbReference type="STRING" id="306537.jk1617"/>
<evidence type="ECO:0000313" key="1">
    <source>
        <dbReference type="EMBL" id="CAI37791.1"/>
    </source>
</evidence>
<dbReference type="OrthoDB" id="5182370at2"/>
<dbReference type="HOGENOM" id="CLU_042525_0_0_11"/>
<dbReference type="PATRIC" id="fig|306537.10.peg.1637"/>
<dbReference type="InterPro" id="IPR011047">
    <property type="entry name" value="Quinoprotein_ADH-like_sf"/>
</dbReference>
<protein>
    <submittedName>
        <fullName evidence="1">Putative secreted protein</fullName>
    </submittedName>
</protein>
<sequence>MSKRIPSPERARRSDHIAAAALTCGLLALGGITWLGSDAREVDHRVADSPIEAEDKTLASSDFAKGDRQIPQQLHELWDAKTDSDDLVVDQGGVVLTSGAKATMVRGDDGTEVWHYKAPHNLCAVATNWGKTNLFLQGPKGCGQVVALDSGTGEYRHTRDMLAADHVELFQSRDNIGMLSPTRTELLRSDAVRRVEVGDKLTVVKPNKQAYTNCTFTSALTRKDLLVTAQTCPDNEKKLIRLLKTNPEESDAPEKFHEYEVPANSELVGVGLDRAVIYVPGNGTRARDENDNEGSRFQVLDNAGNFQQFPADPAPLLDPQKREGTLFRAQTADSAHLMSWFDGARVVTFTPSTMEPAFQVGGAIGPATPMEGRLLVPTVKGIAVVDWDSGKILRTIPVDRKGYAGQVTLKLVGEVLVEKRGESVVALGSDAEQR</sequence>
<proteinExistence type="predicted"/>
<dbReference type="AlphaFoldDB" id="Q4JTR6"/>
<keyword evidence="2" id="KW-1185">Reference proteome</keyword>
<gene>
    <name evidence="1" type="ordered locus">jk1617</name>
</gene>
<name>Q4JTR6_CORJK</name>
<dbReference type="EMBL" id="CR931997">
    <property type="protein sequence ID" value="CAI37791.1"/>
    <property type="molecule type" value="Genomic_DNA"/>
</dbReference>
<dbReference type="Proteomes" id="UP000000545">
    <property type="component" value="Chromosome"/>
</dbReference>
<dbReference type="SUPFAM" id="SSF50998">
    <property type="entry name" value="Quinoprotein alcohol dehydrogenase-like"/>
    <property type="match status" value="1"/>
</dbReference>
<reference evidence="1 2" key="1">
    <citation type="journal article" date="2005" name="J. Bacteriol.">
        <title>Complete genome sequence and analysis of the multiresistant nosocomial pathogen Corynebacterium jeikeium K411, a lipid-requiring bacterium of the human skin flora.</title>
        <authorList>
            <person name="Tauch A."/>
            <person name="Kaiser O."/>
            <person name="Hain T."/>
            <person name="Goesmann A."/>
            <person name="Weisshaar B."/>
            <person name="Albersmeier A."/>
            <person name="Bekel T."/>
            <person name="Bischoff N."/>
            <person name="Brune I."/>
            <person name="Chakraborty T."/>
            <person name="Kalinowski J."/>
            <person name="Meyer F."/>
            <person name="Rupp O."/>
            <person name="Schneiker S."/>
            <person name="Viehoever P."/>
            <person name="Puehler A."/>
        </authorList>
    </citation>
    <scope>NUCLEOTIDE SEQUENCE [LARGE SCALE GENOMIC DNA]</scope>
    <source>
        <strain evidence="1 2">K411</strain>
    </source>
</reference>